<sequence length="173" mass="20092">MMYEINTLSKLEDEYRQAVKSHFADFFRNHDYEESHQKVVLYPVAKFEDAKTIYAGCGVYIILTDLDVGENPCRFARDGMRAVYRGHCTKVKSRIWSHLFNNRYRAGHKGGVYYDVCMKLWDENGINIDAEPYSNARWAVLVHKVAHSTEVMRIQAEKAFDEVFGRPVASREA</sequence>
<evidence type="ECO:0000313" key="1">
    <source>
        <dbReference type="EMBL" id="VWC75801.1"/>
    </source>
</evidence>
<protein>
    <recommendedName>
        <fullName evidence="3">GIY-YIG domain-containing protein</fullName>
    </recommendedName>
</protein>
<evidence type="ECO:0000313" key="2">
    <source>
        <dbReference type="Proteomes" id="UP000494110"/>
    </source>
</evidence>
<dbReference type="Proteomes" id="UP000494110">
    <property type="component" value="Unassembled WGS sequence"/>
</dbReference>
<organism evidence="1 2">
    <name type="scientific">Burkholderia lata (strain ATCC 17760 / DSM 23089 / LMG 22485 / NCIMB 9086 / R18194 / 383)</name>
    <dbReference type="NCBI Taxonomy" id="482957"/>
    <lineage>
        <taxon>Bacteria</taxon>
        <taxon>Pseudomonadati</taxon>
        <taxon>Pseudomonadota</taxon>
        <taxon>Betaproteobacteria</taxon>
        <taxon>Burkholderiales</taxon>
        <taxon>Burkholderiaceae</taxon>
        <taxon>Burkholderia</taxon>
        <taxon>Burkholderia cepacia complex</taxon>
    </lineage>
</organism>
<proteinExistence type="predicted"/>
<name>A0A6P2UGF0_BURL3</name>
<reference evidence="1 2" key="1">
    <citation type="submission" date="2019-09" db="EMBL/GenBank/DDBJ databases">
        <authorList>
            <person name="Depoorter E."/>
        </authorList>
    </citation>
    <scope>NUCLEOTIDE SEQUENCE [LARGE SCALE GENOMIC DNA]</scope>
    <source>
        <strain evidence="1">R-39750</strain>
    </source>
</reference>
<evidence type="ECO:0008006" key="3">
    <source>
        <dbReference type="Google" id="ProtNLM"/>
    </source>
</evidence>
<dbReference type="AlphaFoldDB" id="A0A6P2UGF0"/>
<accession>A0A6P2UGF0</accession>
<gene>
    <name evidence="1" type="ORF">BLA39750_00860</name>
</gene>
<dbReference type="EMBL" id="CABVQN010000003">
    <property type="protein sequence ID" value="VWC75801.1"/>
    <property type="molecule type" value="Genomic_DNA"/>
</dbReference>